<name>G0PIM3_CAEBE</name>
<evidence type="ECO:0000313" key="1">
    <source>
        <dbReference type="EMBL" id="EGT57838.1"/>
    </source>
</evidence>
<proteinExistence type="predicted"/>
<dbReference type="EMBL" id="GL380583">
    <property type="protein sequence ID" value="EGT57838.1"/>
    <property type="molecule type" value="Genomic_DNA"/>
</dbReference>
<gene>
    <name evidence="1" type="ORF">CAEBREN_32038</name>
</gene>
<dbReference type="AlphaFoldDB" id="G0PIM3"/>
<reference evidence="2" key="1">
    <citation type="submission" date="2011-07" db="EMBL/GenBank/DDBJ databases">
        <authorList>
            <consortium name="Caenorhabditis brenneri Sequencing and Analysis Consortium"/>
            <person name="Wilson R.K."/>
        </authorList>
    </citation>
    <scope>NUCLEOTIDE SEQUENCE [LARGE SCALE GENOMIC DNA]</scope>
    <source>
        <strain evidence="2">PB2801</strain>
    </source>
</reference>
<dbReference type="HOGENOM" id="CLU_2456778_0_0_1"/>
<keyword evidence="2" id="KW-1185">Reference proteome</keyword>
<accession>G0PIM3</accession>
<evidence type="ECO:0000313" key="2">
    <source>
        <dbReference type="Proteomes" id="UP000008068"/>
    </source>
</evidence>
<sequence>MVAVIIISQQMGSNQHNSYLNFNNLSHFRPTNSFAVGKDWGIDVTILNIDLMNIDLIKTGALSPINTPEYFNELKPKHIFKRKSTSVFL</sequence>
<dbReference type="InParanoid" id="G0PIM3"/>
<organism evidence="2">
    <name type="scientific">Caenorhabditis brenneri</name>
    <name type="common">Nematode worm</name>
    <dbReference type="NCBI Taxonomy" id="135651"/>
    <lineage>
        <taxon>Eukaryota</taxon>
        <taxon>Metazoa</taxon>
        <taxon>Ecdysozoa</taxon>
        <taxon>Nematoda</taxon>
        <taxon>Chromadorea</taxon>
        <taxon>Rhabditida</taxon>
        <taxon>Rhabditina</taxon>
        <taxon>Rhabditomorpha</taxon>
        <taxon>Rhabditoidea</taxon>
        <taxon>Rhabditidae</taxon>
        <taxon>Peloderinae</taxon>
        <taxon>Caenorhabditis</taxon>
    </lineage>
</organism>
<protein>
    <submittedName>
        <fullName evidence="1">Uncharacterized protein</fullName>
    </submittedName>
</protein>
<dbReference type="Proteomes" id="UP000008068">
    <property type="component" value="Unassembled WGS sequence"/>
</dbReference>